<evidence type="ECO:0000259" key="1">
    <source>
        <dbReference type="Pfam" id="PF12697"/>
    </source>
</evidence>
<dbReference type="Pfam" id="PF12697">
    <property type="entry name" value="Abhydrolase_6"/>
    <property type="match status" value="1"/>
</dbReference>
<dbReference type="OrthoDB" id="9808398at2"/>
<dbReference type="AlphaFoldDB" id="A0A328VJA4"/>
<reference evidence="2 3" key="1">
    <citation type="submission" date="2016-08" db="EMBL/GenBank/DDBJ databases">
        <title>Analysis of Carbohydrate Active Enzymes in Thermogemmatispora T81 Reveals Carbohydrate Degradation Ability.</title>
        <authorList>
            <person name="Tomazini A."/>
            <person name="Lal S."/>
            <person name="Stott M."/>
            <person name="Henrissat B."/>
            <person name="Polikarpov I."/>
            <person name="Sparling R."/>
            <person name="Levin D.B."/>
        </authorList>
    </citation>
    <scope>NUCLEOTIDE SEQUENCE [LARGE SCALE GENOMIC DNA]</scope>
    <source>
        <strain evidence="2 3">T81</strain>
    </source>
</reference>
<dbReference type="Gene3D" id="3.40.50.1820">
    <property type="entry name" value="alpha/beta hydrolase"/>
    <property type="match status" value="1"/>
</dbReference>
<evidence type="ECO:0000313" key="2">
    <source>
        <dbReference type="EMBL" id="RAQ96971.1"/>
    </source>
</evidence>
<dbReference type="PANTHER" id="PTHR46438">
    <property type="entry name" value="ALPHA/BETA-HYDROLASES SUPERFAMILY PROTEIN"/>
    <property type="match status" value="1"/>
</dbReference>
<dbReference type="InterPro" id="IPR000073">
    <property type="entry name" value="AB_hydrolase_1"/>
</dbReference>
<dbReference type="SUPFAM" id="SSF53474">
    <property type="entry name" value="alpha/beta-Hydrolases"/>
    <property type="match status" value="1"/>
</dbReference>
<gene>
    <name evidence="2" type="ORF">A4R35_15645</name>
</gene>
<dbReference type="RefSeq" id="WP_112430979.1">
    <property type="nucleotide sequence ID" value="NZ_MCIF01000002.1"/>
</dbReference>
<organism evidence="2 3">
    <name type="scientific">Thermogemmatispora tikiterensis</name>
    <dbReference type="NCBI Taxonomy" id="1825093"/>
    <lineage>
        <taxon>Bacteria</taxon>
        <taxon>Bacillati</taxon>
        <taxon>Chloroflexota</taxon>
        <taxon>Ktedonobacteria</taxon>
        <taxon>Thermogemmatisporales</taxon>
        <taxon>Thermogemmatisporaceae</taxon>
        <taxon>Thermogemmatispora</taxon>
    </lineage>
</organism>
<dbReference type="InterPro" id="IPR029058">
    <property type="entry name" value="AB_hydrolase_fold"/>
</dbReference>
<keyword evidence="3" id="KW-1185">Reference proteome</keyword>
<evidence type="ECO:0000313" key="3">
    <source>
        <dbReference type="Proteomes" id="UP000248706"/>
    </source>
</evidence>
<feature type="domain" description="AB hydrolase-1" evidence="1">
    <location>
        <begin position="66"/>
        <end position="305"/>
    </location>
</feature>
<proteinExistence type="predicted"/>
<dbReference type="PANTHER" id="PTHR46438:SF2">
    <property type="entry name" value="ALPHA_BETA-HYDROLASES SUPERFAMILY PROTEIN"/>
    <property type="match status" value="1"/>
</dbReference>
<dbReference type="Proteomes" id="UP000248706">
    <property type="component" value="Unassembled WGS sequence"/>
</dbReference>
<comment type="caution">
    <text evidence="2">The sequence shown here is derived from an EMBL/GenBank/DDBJ whole genome shotgun (WGS) entry which is preliminary data.</text>
</comment>
<protein>
    <recommendedName>
        <fullName evidence="1">AB hydrolase-1 domain-containing protein</fullName>
    </recommendedName>
</protein>
<accession>A0A328VJA4</accession>
<sequence length="317" mass="34858">MKIRGKIVATGLIASGVLGTVAVVNKITEALAGELSPGLAGEGRRYPWKYGDVFYTMQGAREAKPLVLVHGLGPGASSYEWRRNIEALAQDFRVYALDLLGFGLSDRPAIAYEPQILSDLLSDFLREAVRAPALVVARGLSGAYAIADAYRHPGSYERLVLVSPPETMLEEPSPSPLQVAMRFGLRLPLVGQFAYNLLTTRRAIRNYYEERAYYDPSLISDELIEYTYISAHQPDARFPVADLLAGKLHADVSEPLARLTVPVMALWGRNGAGVSAAFKRINPQLETHVLERCGEHPHEEQPETFHSLLRSFVGSAV</sequence>
<dbReference type="EMBL" id="MCIF01000002">
    <property type="protein sequence ID" value="RAQ96971.1"/>
    <property type="molecule type" value="Genomic_DNA"/>
</dbReference>
<dbReference type="PRINTS" id="PR00111">
    <property type="entry name" value="ABHYDROLASE"/>
</dbReference>
<name>A0A328VJA4_9CHLR</name>